<keyword evidence="2" id="KW-0813">Transport</keyword>
<evidence type="ECO:0000313" key="5">
    <source>
        <dbReference type="EMBL" id="PZO82285.1"/>
    </source>
</evidence>
<evidence type="ECO:0000256" key="2">
    <source>
        <dbReference type="ARBA" id="ARBA00022448"/>
    </source>
</evidence>
<dbReference type="SUPFAM" id="SSF54611">
    <property type="entry name" value="SecB-like"/>
    <property type="match status" value="1"/>
</dbReference>
<keyword evidence="3" id="KW-0653">Protein transport</keyword>
<evidence type="ECO:0000256" key="1">
    <source>
        <dbReference type="ARBA" id="ARBA00009990"/>
    </source>
</evidence>
<dbReference type="HAMAP" id="MF_00821">
    <property type="entry name" value="SecB"/>
    <property type="match status" value="1"/>
</dbReference>
<dbReference type="Pfam" id="PF02556">
    <property type="entry name" value="SecB"/>
    <property type="match status" value="1"/>
</dbReference>
<name>A0A2W5BGV3_9BACT</name>
<dbReference type="PANTHER" id="PTHR36918:SF1">
    <property type="entry name" value="PROTEIN-EXPORT PROTEIN SECB"/>
    <property type="match status" value="1"/>
</dbReference>
<keyword evidence="4" id="KW-0811">Translocation</keyword>
<dbReference type="GO" id="GO:0051082">
    <property type="term" value="F:unfolded protein binding"/>
    <property type="evidence" value="ECO:0007669"/>
    <property type="project" value="InterPro"/>
</dbReference>
<dbReference type="GO" id="GO:0015031">
    <property type="term" value="P:protein transport"/>
    <property type="evidence" value="ECO:0007669"/>
    <property type="project" value="UniProtKB-KW"/>
</dbReference>
<protein>
    <submittedName>
        <fullName evidence="5">Protein-export chaperone SecB</fullName>
    </submittedName>
</protein>
<sequence>MSDTDQQKQRIDSEMPVMPVSVHAQYVKDFSFENPNTPASLRPSNAKPEMDVNLVIDAMKIEEEGNPDLYETTISLTVKSTREGKVLFISEVAYSALVTVRNVTQQQAHAILYVEVPQMLFPFARQVIANAVTSGGFPPLLLNPIDFRAMYQANRGQQQATIAA</sequence>
<dbReference type="GO" id="GO:0051262">
    <property type="term" value="P:protein tetramerization"/>
    <property type="evidence" value="ECO:0007669"/>
    <property type="project" value="InterPro"/>
</dbReference>
<proteinExistence type="inferred from homology"/>
<evidence type="ECO:0000256" key="3">
    <source>
        <dbReference type="ARBA" id="ARBA00022927"/>
    </source>
</evidence>
<dbReference type="NCBIfam" id="NF004392">
    <property type="entry name" value="PRK05751.1-3"/>
    <property type="match status" value="1"/>
</dbReference>
<dbReference type="Proteomes" id="UP000249557">
    <property type="component" value="Unassembled WGS sequence"/>
</dbReference>
<comment type="caution">
    <text evidence="5">The sequence shown here is derived from an EMBL/GenBank/DDBJ whole genome shotgun (WGS) entry which is preliminary data.</text>
</comment>
<organism evidence="5 6">
    <name type="scientific">Micavibrio aeruginosavorus</name>
    <dbReference type="NCBI Taxonomy" id="349221"/>
    <lineage>
        <taxon>Bacteria</taxon>
        <taxon>Pseudomonadati</taxon>
        <taxon>Bdellovibrionota</taxon>
        <taxon>Bdellovibrionia</taxon>
        <taxon>Bdellovibrionales</taxon>
        <taxon>Pseudobdellovibrionaceae</taxon>
        <taxon>Micavibrio</taxon>
    </lineage>
</organism>
<dbReference type="PANTHER" id="PTHR36918">
    <property type="match status" value="1"/>
</dbReference>
<dbReference type="AlphaFoldDB" id="A0A2W5BGV3"/>
<dbReference type="PRINTS" id="PR01594">
    <property type="entry name" value="SECBCHAPRONE"/>
</dbReference>
<accession>A0A2W5BGV3</accession>
<comment type="similarity">
    <text evidence="1">Belongs to the SecB family.</text>
</comment>
<evidence type="ECO:0000313" key="6">
    <source>
        <dbReference type="Proteomes" id="UP000249557"/>
    </source>
</evidence>
<dbReference type="InterPro" id="IPR035958">
    <property type="entry name" value="SecB-like_sf"/>
</dbReference>
<reference evidence="5 6" key="1">
    <citation type="submission" date="2017-08" db="EMBL/GenBank/DDBJ databases">
        <title>Infants hospitalized years apart are colonized by the same room-sourced microbial strains.</title>
        <authorList>
            <person name="Brooks B."/>
            <person name="Olm M.R."/>
            <person name="Firek B.A."/>
            <person name="Baker R."/>
            <person name="Thomas B.C."/>
            <person name="Morowitz M.J."/>
            <person name="Banfield J.F."/>
        </authorList>
    </citation>
    <scope>NUCLEOTIDE SEQUENCE [LARGE SCALE GENOMIC DNA]</scope>
    <source>
        <strain evidence="5">S2_018_000_R2_104</strain>
    </source>
</reference>
<gene>
    <name evidence="5" type="ORF">DI626_10190</name>
</gene>
<dbReference type="InterPro" id="IPR003708">
    <property type="entry name" value="SecB"/>
</dbReference>
<dbReference type="EMBL" id="QFNK01000267">
    <property type="protein sequence ID" value="PZO82285.1"/>
    <property type="molecule type" value="Genomic_DNA"/>
</dbReference>
<evidence type="ECO:0000256" key="4">
    <source>
        <dbReference type="ARBA" id="ARBA00023010"/>
    </source>
</evidence>
<dbReference type="NCBIfam" id="TIGR00809">
    <property type="entry name" value="secB"/>
    <property type="match status" value="1"/>
</dbReference>
<dbReference type="Gene3D" id="3.10.420.10">
    <property type="entry name" value="SecB-like"/>
    <property type="match status" value="1"/>
</dbReference>